<dbReference type="SUPFAM" id="SSF53098">
    <property type="entry name" value="Ribonuclease H-like"/>
    <property type="match status" value="1"/>
</dbReference>
<sequence>MRPPTITEHEQAIAEADLMEKPPRKPVAWQLEDAHLFNETVCSTLQVPHFPTATGGFTEGDLANALGIFTDGSARGRRYGKHQASCAGWGFAVYRATSPRDQGELMVEACGPEATTPQDPRYLGACSITTNTGELSAIVEALLWLLGQRGSSEPTAQDGGLIQVVTDSTYVQGLIAEVFQPRENAPLAILAVHLWKRAAAYFDLHICWVKGHSGNIGNEKADFWAKRGADRRFHTAHWRRPCPAHDWGAEEYRKRFFNPQPRLAACSRQGTPSISALTAAISAGAAVAGHAPRRGRRRPPQGGPELLHLKRLEQLRAQESDLRARHLLGPAVAEAKRALRGRCDTVHLERLRARGRADRPYRSGKPVRELKTDDGLSANTARARCELTRAFYANLFADPTSDQALPAWVHSQWTAERQQAEGLQDDALEQILAAFRLRLCNHVSEYFDQVPGAWLEMAEAAARGRRIAIADWRSRLSNYRRDCEMRNVAMHLPTKTWAGVMLLMVMVGLSLGMALLELTRGQRRSGVCEGAGPRKAFAVEALEQVLKKHGIQAELLAPIVKEEEDYDASKLRVAADILHRAAELCGIATSIGRLGGAGVASVAETEDLWGDVFWVHLGWASGADAGLGSYHGRWSEAEITEAGGASGGVAALTSTDAAAAEAPFLYQAQLPEGRFVAAHLHRGAAKGIIAMGAYMHDAEGPGEGNIALAHGICRHLGPLNRAGMDWIVLGGWNVEPHCWGDPRLSQVRGQLIFNDGPTCAKSAAGTVYDYALVARNLLPWMGPPALQEDTATPAHYPVLFPLLVNDCSTWRRALVEPLGFSATPPAGCAHYPNGHARRGPSPQVVVVDEPAKLTQAWGFAVTASEKEFAARRHLRGANDRTHIGRGGSAQSKWEKFQRRPPRKRNYTDKTTHCWQVAARWATHPRNAQGHLTGYCKDLSASRALCPISHQQRGHLIKAVKEVLKELPDDVQRFSLAGVGALASDESDEVADRILQEPEGKTKAGIHGRHMAWKLRADQAFLRGHVGWLQSINYVTYGAHSQGDQVGKRTVASKRFKLLHKRLKRVHAFKRTVGLKHPRAEALWLGLRTDGPWWLSSQSGAWWTALSGPNIGAAERYGALQALEYFPNLSRTITDLAGPAVEGIRPDAHDIGAGARHARIWRLIQGKVRALVHLGNISWGARKVCLPTRLQSMQANVFFGTEGGLTFNPVREPAVQTALDGADQILSDGYVQPVHMVDFTEEPHIQAKRTEICQPQQQEAISEAPPAGAPGPTAPPQGGADFESLAPHVGELAQTATRLIGLEGRVAAALESLASAGRVEDFEPRMQEVSQQLEAIVPRVEELSRRTESLGELQAIAPRVSELAQSVARLTGAGGVEARLADAREAIDAQRGLAPRVAELARNLANVASCGPRAAELLRRLE</sequence>
<feature type="non-terminal residue" evidence="3">
    <location>
        <position position="1421"/>
    </location>
</feature>
<dbReference type="Pfam" id="PF00075">
    <property type="entry name" value="RNase_H"/>
    <property type="match status" value="1"/>
</dbReference>
<dbReference type="EMBL" id="CAUYUJ010014550">
    <property type="protein sequence ID" value="CAK0843106.1"/>
    <property type="molecule type" value="Genomic_DNA"/>
</dbReference>
<reference evidence="3" key="1">
    <citation type="submission" date="2023-10" db="EMBL/GenBank/DDBJ databases">
        <authorList>
            <person name="Chen Y."/>
            <person name="Shah S."/>
            <person name="Dougan E. K."/>
            <person name="Thang M."/>
            <person name="Chan C."/>
        </authorList>
    </citation>
    <scope>NUCLEOTIDE SEQUENCE [LARGE SCALE GENOMIC DNA]</scope>
</reference>
<dbReference type="Gene3D" id="3.30.420.10">
    <property type="entry name" value="Ribonuclease H-like superfamily/Ribonuclease H"/>
    <property type="match status" value="1"/>
</dbReference>
<name>A0ABN9TBM2_9DINO</name>
<evidence type="ECO:0000256" key="1">
    <source>
        <dbReference type="SAM" id="MobiDB-lite"/>
    </source>
</evidence>
<accession>A0ABN9TBM2</accession>
<dbReference type="InterPro" id="IPR012337">
    <property type="entry name" value="RNaseH-like_sf"/>
</dbReference>
<comment type="caution">
    <text evidence="3">The sequence shown here is derived from an EMBL/GenBank/DDBJ whole genome shotgun (WGS) entry which is preliminary data.</text>
</comment>
<keyword evidence="4" id="KW-1185">Reference proteome</keyword>
<dbReference type="InterPro" id="IPR036397">
    <property type="entry name" value="RNaseH_sf"/>
</dbReference>
<evidence type="ECO:0000313" key="4">
    <source>
        <dbReference type="Proteomes" id="UP001189429"/>
    </source>
</evidence>
<gene>
    <name evidence="3" type="ORF">PCOR1329_LOCUS37544</name>
</gene>
<feature type="domain" description="RNase H type-1" evidence="2">
    <location>
        <begin position="62"/>
        <end position="230"/>
    </location>
</feature>
<protein>
    <recommendedName>
        <fullName evidence="2">RNase H type-1 domain-containing protein</fullName>
    </recommendedName>
</protein>
<evidence type="ECO:0000313" key="3">
    <source>
        <dbReference type="EMBL" id="CAK0843106.1"/>
    </source>
</evidence>
<dbReference type="Proteomes" id="UP001189429">
    <property type="component" value="Unassembled WGS sequence"/>
</dbReference>
<dbReference type="PROSITE" id="PS50879">
    <property type="entry name" value="RNASE_H_1"/>
    <property type="match status" value="1"/>
</dbReference>
<feature type="region of interest" description="Disordered" evidence="1">
    <location>
        <begin position="879"/>
        <end position="907"/>
    </location>
</feature>
<dbReference type="InterPro" id="IPR002156">
    <property type="entry name" value="RNaseH_domain"/>
</dbReference>
<feature type="region of interest" description="Disordered" evidence="1">
    <location>
        <begin position="1253"/>
        <end position="1283"/>
    </location>
</feature>
<evidence type="ECO:0000259" key="2">
    <source>
        <dbReference type="PROSITE" id="PS50879"/>
    </source>
</evidence>
<proteinExistence type="predicted"/>
<organism evidence="3 4">
    <name type="scientific">Prorocentrum cordatum</name>
    <dbReference type="NCBI Taxonomy" id="2364126"/>
    <lineage>
        <taxon>Eukaryota</taxon>
        <taxon>Sar</taxon>
        <taxon>Alveolata</taxon>
        <taxon>Dinophyceae</taxon>
        <taxon>Prorocentrales</taxon>
        <taxon>Prorocentraceae</taxon>
        <taxon>Prorocentrum</taxon>
    </lineage>
</organism>